<evidence type="ECO:0000259" key="3">
    <source>
        <dbReference type="Pfam" id="PF24463"/>
    </source>
</evidence>
<dbReference type="Proteomes" id="UP000051461">
    <property type="component" value="Unassembled WGS sequence"/>
</dbReference>
<evidence type="ECO:0000256" key="2">
    <source>
        <dbReference type="SAM" id="Phobius"/>
    </source>
</evidence>
<dbReference type="PATRIC" id="fig|1423726.3.peg.2468"/>
<keyword evidence="2" id="KW-0812">Transmembrane</keyword>
<sequence>MYCPKCGTKNDPAAKFCKNCGQPLAAAKPVSDQPKQSGIRTQATAGNAATRTQSQPRNWLWFVGGLVLALIVGGIWLTVAL</sequence>
<comment type="caution">
    <text evidence="4">The sequence shown here is derived from an EMBL/GenBank/DDBJ whole genome shotgun (WGS) entry which is preliminary data.</text>
</comment>
<evidence type="ECO:0000313" key="4">
    <source>
        <dbReference type="EMBL" id="KRK39639.1"/>
    </source>
</evidence>
<keyword evidence="2" id="KW-0472">Membrane</keyword>
<dbReference type="OrthoDB" id="2149782at2"/>
<reference evidence="4 5" key="1">
    <citation type="journal article" date="2015" name="Genome Announc.">
        <title>Expanding the biotechnology potential of lactobacilli through comparative genomics of 213 strains and associated genera.</title>
        <authorList>
            <person name="Sun Z."/>
            <person name="Harris H.M."/>
            <person name="McCann A."/>
            <person name="Guo C."/>
            <person name="Argimon S."/>
            <person name="Zhang W."/>
            <person name="Yang X."/>
            <person name="Jeffery I.B."/>
            <person name="Cooney J.C."/>
            <person name="Kagawa T.F."/>
            <person name="Liu W."/>
            <person name="Song Y."/>
            <person name="Salvetti E."/>
            <person name="Wrobel A."/>
            <person name="Rasinkangas P."/>
            <person name="Parkhill J."/>
            <person name="Rea M.C."/>
            <person name="O'Sullivan O."/>
            <person name="Ritari J."/>
            <person name="Douillard F.P."/>
            <person name="Paul Ross R."/>
            <person name="Yang R."/>
            <person name="Briner A.E."/>
            <person name="Felis G.E."/>
            <person name="de Vos W.M."/>
            <person name="Barrangou R."/>
            <person name="Klaenhammer T.R."/>
            <person name="Caufield P.W."/>
            <person name="Cui Y."/>
            <person name="Zhang H."/>
            <person name="O'Toole P.W."/>
        </authorList>
    </citation>
    <scope>NUCLEOTIDE SEQUENCE [LARGE SCALE GENOMIC DNA]</scope>
    <source>
        <strain evidence="4 5">DSM 20003</strain>
    </source>
</reference>
<dbReference type="EMBL" id="AZDA01000041">
    <property type="protein sequence ID" value="KRK39639.1"/>
    <property type="molecule type" value="Genomic_DNA"/>
</dbReference>
<keyword evidence="5" id="KW-1185">Reference proteome</keyword>
<dbReference type="RefSeq" id="WP_057904212.1">
    <property type="nucleotide sequence ID" value="NZ_AZDA01000041.1"/>
</dbReference>
<protein>
    <recommendedName>
        <fullName evidence="3">DUF7577 domain-containing protein</fullName>
    </recommendedName>
</protein>
<dbReference type="InterPro" id="IPR038587">
    <property type="entry name" value="Ribosomal_eL40_sf"/>
</dbReference>
<evidence type="ECO:0000313" key="5">
    <source>
        <dbReference type="Proteomes" id="UP000051461"/>
    </source>
</evidence>
<accession>A0A0R1H9H3</accession>
<evidence type="ECO:0000256" key="1">
    <source>
        <dbReference type="SAM" id="MobiDB-lite"/>
    </source>
</evidence>
<proteinExistence type="predicted"/>
<organism evidence="4 5">
    <name type="scientific">Loigolactobacillus bifermentans DSM 20003</name>
    <dbReference type="NCBI Taxonomy" id="1423726"/>
    <lineage>
        <taxon>Bacteria</taxon>
        <taxon>Bacillati</taxon>
        <taxon>Bacillota</taxon>
        <taxon>Bacilli</taxon>
        <taxon>Lactobacillales</taxon>
        <taxon>Lactobacillaceae</taxon>
        <taxon>Loigolactobacillus</taxon>
    </lineage>
</organism>
<name>A0A0R1H9H3_9LACO</name>
<dbReference type="AlphaFoldDB" id="A0A0R1H9H3"/>
<dbReference type="InterPro" id="IPR055999">
    <property type="entry name" value="DUF7577"/>
</dbReference>
<dbReference type="STRING" id="1423726.FC07_GL002378"/>
<feature type="domain" description="DUF7577" evidence="3">
    <location>
        <begin position="2"/>
        <end position="24"/>
    </location>
</feature>
<dbReference type="Pfam" id="PF24463">
    <property type="entry name" value="DUF7577"/>
    <property type="match status" value="1"/>
</dbReference>
<feature type="region of interest" description="Disordered" evidence="1">
    <location>
        <begin position="26"/>
        <end position="51"/>
    </location>
</feature>
<keyword evidence="2" id="KW-1133">Transmembrane helix</keyword>
<dbReference type="Gene3D" id="4.10.1060.50">
    <property type="match status" value="1"/>
</dbReference>
<gene>
    <name evidence="4" type="ORF">FC07_GL002378</name>
</gene>
<feature type="compositionally biased region" description="Polar residues" evidence="1">
    <location>
        <begin position="33"/>
        <end position="51"/>
    </location>
</feature>
<feature type="transmembrane region" description="Helical" evidence="2">
    <location>
        <begin position="59"/>
        <end position="79"/>
    </location>
</feature>